<accession>A0A804PTJ2</accession>
<dbReference type="Proteomes" id="UP000007305">
    <property type="component" value="Chromosome 6"/>
</dbReference>
<reference evidence="2" key="3">
    <citation type="submission" date="2021-05" db="UniProtKB">
        <authorList>
            <consortium name="EnsemblPlants"/>
        </authorList>
    </citation>
    <scope>IDENTIFICATION</scope>
    <source>
        <strain evidence="2">cv. B73</strain>
    </source>
</reference>
<dbReference type="EnsemblPlants" id="Zm00001eb272590_T001">
    <property type="protein sequence ID" value="Zm00001eb272590_P001"/>
    <property type="gene ID" value="Zm00001eb272590"/>
</dbReference>
<evidence type="ECO:0000313" key="2">
    <source>
        <dbReference type="EnsemblPlants" id="Zm00001eb272590_P001"/>
    </source>
</evidence>
<reference evidence="3" key="1">
    <citation type="journal article" date="2009" name="Science">
        <title>The B73 maize genome: complexity, diversity, and dynamics.</title>
        <authorList>
            <person name="Schnable P.S."/>
            <person name="Ware D."/>
            <person name="Fulton R.S."/>
            <person name="Stein J.C."/>
            <person name="Wei F."/>
            <person name="Pasternak S."/>
            <person name="Liang C."/>
            <person name="Zhang J."/>
            <person name="Fulton L."/>
            <person name="Graves T.A."/>
            <person name="Minx P."/>
            <person name="Reily A.D."/>
            <person name="Courtney L."/>
            <person name="Kruchowski S.S."/>
            <person name="Tomlinson C."/>
            <person name="Strong C."/>
            <person name="Delehaunty K."/>
            <person name="Fronick C."/>
            <person name="Courtney B."/>
            <person name="Rock S.M."/>
            <person name="Belter E."/>
            <person name="Du F."/>
            <person name="Kim K."/>
            <person name="Abbott R.M."/>
            <person name="Cotton M."/>
            <person name="Levy A."/>
            <person name="Marchetto P."/>
            <person name="Ochoa K."/>
            <person name="Jackson S.M."/>
            <person name="Gillam B."/>
            <person name="Chen W."/>
            <person name="Yan L."/>
            <person name="Higginbotham J."/>
            <person name="Cardenas M."/>
            <person name="Waligorski J."/>
            <person name="Applebaum E."/>
            <person name="Phelps L."/>
            <person name="Falcone J."/>
            <person name="Kanchi K."/>
            <person name="Thane T."/>
            <person name="Scimone A."/>
            <person name="Thane N."/>
            <person name="Henke J."/>
            <person name="Wang T."/>
            <person name="Ruppert J."/>
            <person name="Shah N."/>
            <person name="Rotter K."/>
            <person name="Hodges J."/>
            <person name="Ingenthron E."/>
            <person name="Cordes M."/>
            <person name="Kohlberg S."/>
            <person name="Sgro J."/>
            <person name="Delgado B."/>
            <person name="Mead K."/>
            <person name="Chinwalla A."/>
            <person name="Leonard S."/>
            <person name="Crouse K."/>
            <person name="Collura K."/>
            <person name="Kudrna D."/>
            <person name="Currie J."/>
            <person name="He R."/>
            <person name="Angelova A."/>
            <person name="Rajasekar S."/>
            <person name="Mueller T."/>
            <person name="Lomeli R."/>
            <person name="Scara G."/>
            <person name="Ko A."/>
            <person name="Delaney K."/>
            <person name="Wissotski M."/>
            <person name="Lopez G."/>
            <person name="Campos D."/>
            <person name="Braidotti M."/>
            <person name="Ashley E."/>
            <person name="Golser W."/>
            <person name="Kim H."/>
            <person name="Lee S."/>
            <person name="Lin J."/>
            <person name="Dujmic Z."/>
            <person name="Kim W."/>
            <person name="Talag J."/>
            <person name="Zuccolo A."/>
            <person name="Fan C."/>
            <person name="Sebastian A."/>
            <person name="Kramer M."/>
            <person name="Spiegel L."/>
            <person name="Nascimento L."/>
            <person name="Zutavern T."/>
            <person name="Miller B."/>
            <person name="Ambroise C."/>
            <person name="Muller S."/>
            <person name="Spooner W."/>
            <person name="Narechania A."/>
            <person name="Ren L."/>
            <person name="Wei S."/>
            <person name="Kumari S."/>
            <person name="Faga B."/>
            <person name="Levy M.J."/>
            <person name="McMahan L."/>
            <person name="Van Buren P."/>
            <person name="Vaughn M.W."/>
            <person name="Ying K."/>
            <person name="Yeh C.-T."/>
            <person name="Emrich S.J."/>
            <person name="Jia Y."/>
            <person name="Kalyanaraman A."/>
            <person name="Hsia A.-P."/>
            <person name="Barbazuk W.B."/>
            <person name="Baucom R.S."/>
            <person name="Brutnell T.P."/>
            <person name="Carpita N.C."/>
            <person name="Chaparro C."/>
            <person name="Chia J.-M."/>
            <person name="Deragon J.-M."/>
            <person name="Estill J.C."/>
            <person name="Fu Y."/>
            <person name="Jeddeloh J.A."/>
            <person name="Han Y."/>
            <person name="Lee H."/>
            <person name="Li P."/>
            <person name="Lisch D.R."/>
            <person name="Liu S."/>
            <person name="Liu Z."/>
            <person name="Nagel D.H."/>
            <person name="McCann M.C."/>
            <person name="SanMiguel P."/>
            <person name="Myers A.M."/>
            <person name="Nettleton D."/>
            <person name="Nguyen J."/>
            <person name="Penning B.W."/>
            <person name="Ponnala L."/>
            <person name="Schneider K.L."/>
            <person name="Schwartz D.C."/>
            <person name="Sharma A."/>
            <person name="Soderlund C."/>
            <person name="Springer N.M."/>
            <person name="Sun Q."/>
            <person name="Wang H."/>
            <person name="Waterman M."/>
            <person name="Westerman R."/>
            <person name="Wolfgruber T.K."/>
            <person name="Yang L."/>
            <person name="Yu Y."/>
            <person name="Zhang L."/>
            <person name="Zhou S."/>
            <person name="Zhu Q."/>
            <person name="Bennetzen J.L."/>
            <person name="Dawe R.K."/>
            <person name="Jiang J."/>
            <person name="Jiang N."/>
            <person name="Presting G.G."/>
            <person name="Wessler S.R."/>
            <person name="Aluru S."/>
            <person name="Martienssen R.A."/>
            <person name="Clifton S.W."/>
            <person name="McCombie W.R."/>
            <person name="Wing R.A."/>
            <person name="Wilson R.K."/>
        </authorList>
    </citation>
    <scope>NUCLEOTIDE SEQUENCE [LARGE SCALE GENOMIC DNA]</scope>
    <source>
        <strain evidence="3">cv. B73</strain>
    </source>
</reference>
<feature type="region of interest" description="Disordered" evidence="1">
    <location>
        <begin position="96"/>
        <end position="154"/>
    </location>
</feature>
<dbReference type="Gramene" id="Zm00001eb272590_T001">
    <property type="protein sequence ID" value="Zm00001eb272590_P001"/>
    <property type="gene ID" value="Zm00001eb272590"/>
</dbReference>
<keyword evidence="3" id="KW-1185">Reference proteome</keyword>
<proteinExistence type="predicted"/>
<dbReference type="AlphaFoldDB" id="A0A804PTJ2"/>
<name>A0A804PTJ2_MAIZE</name>
<sequence>MHALDLLVVDSKREKKQKNSGCLSSSNKPYDFKGTNTTYISMGYIYSLGVQMIPDAESISIRRAVVANAGAVTWSSGRFGLSSDLLQNTPWSAWSRRRTTHAAGRRPHRPQLPSMSWRGEQHEEDSTEKQHGHSNGLRRNGHNLKFGMRWERRG</sequence>
<organism evidence="2 3">
    <name type="scientific">Zea mays</name>
    <name type="common">Maize</name>
    <dbReference type="NCBI Taxonomy" id="4577"/>
    <lineage>
        <taxon>Eukaryota</taxon>
        <taxon>Viridiplantae</taxon>
        <taxon>Streptophyta</taxon>
        <taxon>Embryophyta</taxon>
        <taxon>Tracheophyta</taxon>
        <taxon>Spermatophyta</taxon>
        <taxon>Magnoliopsida</taxon>
        <taxon>Liliopsida</taxon>
        <taxon>Poales</taxon>
        <taxon>Poaceae</taxon>
        <taxon>PACMAD clade</taxon>
        <taxon>Panicoideae</taxon>
        <taxon>Andropogonodae</taxon>
        <taxon>Andropogoneae</taxon>
        <taxon>Tripsacinae</taxon>
        <taxon>Zea</taxon>
    </lineage>
</organism>
<protein>
    <submittedName>
        <fullName evidence="2">Uncharacterized protein</fullName>
    </submittedName>
</protein>
<evidence type="ECO:0000313" key="3">
    <source>
        <dbReference type="Proteomes" id="UP000007305"/>
    </source>
</evidence>
<dbReference type="InParanoid" id="A0A804PTJ2"/>
<evidence type="ECO:0000256" key="1">
    <source>
        <dbReference type="SAM" id="MobiDB-lite"/>
    </source>
</evidence>
<feature type="compositionally biased region" description="Basic residues" evidence="1">
    <location>
        <begin position="96"/>
        <end position="109"/>
    </location>
</feature>
<reference evidence="2" key="2">
    <citation type="submission" date="2019-07" db="EMBL/GenBank/DDBJ databases">
        <authorList>
            <person name="Seetharam A."/>
            <person name="Woodhouse M."/>
            <person name="Cannon E."/>
        </authorList>
    </citation>
    <scope>NUCLEOTIDE SEQUENCE [LARGE SCALE GENOMIC DNA]</scope>
    <source>
        <strain evidence="2">cv. B73</strain>
    </source>
</reference>